<dbReference type="AlphaFoldDB" id="A0A0D9VD00"/>
<reference evidence="1 2" key="1">
    <citation type="submission" date="2012-08" db="EMBL/GenBank/DDBJ databases">
        <title>Oryza genome evolution.</title>
        <authorList>
            <person name="Wing R.A."/>
        </authorList>
    </citation>
    <scope>NUCLEOTIDE SEQUENCE</scope>
</reference>
<evidence type="ECO:0000313" key="1">
    <source>
        <dbReference type="EnsemblPlants" id="LPERR02G05410.1"/>
    </source>
</evidence>
<sequence length="60" mass="6921">MQVEELSLSENETESLRLMNWLRSEFIATIGPEYQGSIWFESVKMPRCPQSNVDGTDQLV</sequence>
<proteinExistence type="predicted"/>
<keyword evidence="2" id="KW-1185">Reference proteome</keyword>
<evidence type="ECO:0000313" key="2">
    <source>
        <dbReference type="Proteomes" id="UP000032180"/>
    </source>
</evidence>
<reference evidence="2" key="2">
    <citation type="submission" date="2013-12" db="EMBL/GenBank/DDBJ databases">
        <authorList>
            <person name="Yu Y."/>
            <person name="Lee S."/>
            <person name="de Baynast K."/>
            <person name="Wissotski M."/>
            <person name="Liu L."/>
            <person name="Talag J."/>
            <person name="Goicoechea J."/>
            <person name="Angelova A."/>
            <person name="Jetty R."/>
            <person name="Kudrna D."/>
            <person name="Golser W."/>
            <person name="Rivera L."/>
            <person name="Zhang J."/>
            <person name="Wing R."/>
        </authorList>
    </citation>
    <scope>NUCLEOTIDE SEQUENCE</scope>
</reference>
<reference evidence="1" key="3">
    <citation type="submission" date="2015-04" db="UniProtKB">
        <authorList>
            <consortium name="EnsemblPlants"/>
        </authorList>
    </citation>
    <scope>IDENTIFICATION</scope>
</reference>
<dbReference type="HOGENOM" id="CLU_2945004_0_0_1"/>
<accession>A0A0D9VD00</accession>
<name>A0A0D9VD00_9ORYZ</name>
<organism evidence="1 2">
    <name type="scientific">Leersia perrieri</name>
    <dbReference type="NCBI Taxonomy" id="77586"/>
    <lineage>
        <taxon>Eukaryota</taxon>
        <taxon>Viridiplantae</taxon>
        <taxon>Streptophyta</taxon>
        <taxon>Embryophyta</taxon>
        <taxon>Tracheophyta</taxon>
        <taxon>Spermatophyta</taxon>
        <taxon>Magnoliopsida</taxon>
        <taxon>Liliopsida</taxon>
        <taxon>Poales</taxon>
        <taxon>Poaceae</taxon>
        <taxon>BOP clade</taxon>
        <taxon>Oryzoideae</taxon>
        <taxon>Oryzeae</taxon>
        <taxon>Oryzinae</taxon>
        <taxon>Leersia</taxon>
    </lineage>
</organism>
<dbReference type="EnsemblPlants" id="LPERR02G05410.1">
    <property type="protein sequence ID" value="LPERR02G05410.1"/>
    <property type="gene ID" value="LPERR02G05410"/>
</dbReference>
<protein>
    <submittedName>
        <fullName evidence="1">Uncharacterized protein</fullName>
    </submittedName>
</protein>
<dbReference type="Proteomes" id="UP000032180">
    <property type="component" value="Chromosome 2"/>
</dbReference>
<dbReference type="Gramene" id="LPERR02G05410.1">
    <property type="protein sequence ID" value="LPERR02G05410.1"/>
    <property type="gene ID" value="LPERR02G05410"/>
</dbReference>